<feature type="transmembrane region" description="Helical" evidence="2">
    <location>
        <begin position="86"/>
        <end position="104"/>
    </location>
</feature>
<name>A0ABP6F7S7_9ACTN</name>
<feature type="transmembrane region" description="Helical" evidence="2">
    <location>
        <begin position="305"/>
        <end position="327"/>
    </location>
</feature>
<sequence length="389" mass="42097">MQTSPAPFARLPSLTGLRFVAALGVFICHAALLTARDKGGWPPPVLFLLGALGVSLFFVLSGFVLTLSARPTDTARSFWRRRIAKIYPNHLVVWAVLIFLFRWAGMPRGDNGLPHPAPSWPGDLAGALLINTMIPLPKFLFAGNPVTWSLTCELVFYLLFPLLIPMVARIRPQRLPLAAIIAVAAIWVIPTVSLGLNGQLLPHGFMDGRLTVPQFGLVYAFAPGRLPEFILGMILARMHANGCTVRFGVVPSVVLLAVCLTTGIAVLPAPFFFSAITIIPVALIVRAVASLDARGARSLLRTPAMVLLGNISYAFYLVHAAMLAVLLHYCSGWGKVSSAGVAFLAALAASWLLYVLVERPFSRRLTSTNHQPGSRRSHMTQPPAAAMRE</sequence>
<keyword evidence="4" id="KW-0808">Transferase</keyword>
<feature type="domain" description="Acyltransferase 3" evidence="3">
    <location>
        <begin position="13"/>
        <end position="354"/>
    </location>
</feature>
<keyword evidence="5" id="KW-1185">Reference proteome</keyword>
<dbReference type="GO" id="GO:0016746">
    <property type="term" value="F:acyltransferase activity"/>
    <property type="evidence" value="ECO:0007669"/>
    <property type="project" value="UniProtKB-KW"/>
</dbReference>
<dbReference type="EMBL" id="BAAARK010000031">
    <property type="protein sequence ID" value="GAA2683438.1"/>
    <property type="molecule type" value="Genomic_DNA"/>
</dbReference>
<keyword evidence="2" id="KW-1133">Transmembrane helix</keyword>
<feature type="transmembrane region" description="Helical" evidence="2">
    <location>
        <begin position="272"/>
        <end position="293"/>
    </location>
</feature>
<proteinExistence type="predicted"/>
<dbReference type="Pfam" id="PF01757">
    <property type="entry name" value="Acyl_transf_3"/>
    <property type="match status" value="1"/>
</dbReference>
<comment type="caution">
    <text evidence="4">The sequence shown here is derived from an EMBL/GenBank/DDBJ whole genome shotgun (WGS) entry which is preliminary data.</text>
</comment>
<dbReference type="PANTHER" id="PTHR23028:SF53">
    <property type="entry name" value="ACYL_TRANSF_3 DOMAIN-CONTAINING PROTEIN"/>
    <property type="match status" value="1"/>
</dbReference>
<feature type="transmembrane region" description="Helical" evidence="2">
    <location>
        <begin position="12"/>
        <end position="33"/>
    </location>
</feature>
<gene>
    <name evidence="4" type="ORF">GCM10009864_65490</name>
</gene>
<protein>
    <submittedName>
        <fullName evidence="4">Acyltransferase</fullName>
    </submittedName>
</protein>
<evidence type="ECO:0000313" key="4">
    <source>
        <dbReference type="EMBL" id="GAA2683438.1"/>
    </source>
</evidence>
<evidence type="ECO:0000256" key="2">
    <source>
        <dbReference type="SAM" id="Phobius"/>
    </source>
</evidence>
<feature type="transmembrane region" description="Helical" evidence="2">
    <location>
        <begin position="216"/>
        <end position="235"/>
    </location>
</feature>
<evidence type="ECO:0000259" key="3">
    <source>
        <dbReference type="Pfam" id="PF01757"/>
    </source>
</evidence>
<dbReference type="RefSeq" id="WP_344582665.1">
    <property type="nucleotide sequence ID" value="NZ_BAAARK010000031.1"/>
</dbReference>
<keyword evidence="4" id="KW-0012">Acyltransferase</keyword>
<dbReference type="PANTHER" id="PTHR23028">
    <property type="entry name" value="ACETYLTRANSFERASE"/>
    <property type="match status" value="1"/>
</dbReference>
<keyword evidence="2" id="KW-0472">Membrane</keyword>
<evidence type="ECO:0000313" key="5">
    <source>
        <dbReference type="Proteomes" id="UP001500994"/>
    </source>
</evidence>
<feature type="transmembrane region" description="Helical" evidence="2">
    <location>
        <begin position="339"/>
        <end position="357"/>
    </location>
</feature>
<feature type="transmembrane region" description="Helical" evidence="2">
    <location>
        <begin position="146"/>
        <end position="168"/>
    </location>
</feature>
<feature type="region of interest" description="Disordered" evidence="1">
    <location>
        <begin position="365"/>
        <end position="389"/>
    </location>
</feature>
<keyword evidence="2" id="KW-0812">Transmembrane</keyword>
<organism evidence="4 5">
    <name type="scientific">Streptomyces lunalinharesii</name>
    <dbReference type="NCBI Taxonomy" id="333384"/>
    <lineage>
        <taxon>Bacteria</taxon>
        <taxon>Bacillati</taxon>
        <taxon>Actinomycetota</taxon>
        <taxon>Actinomycetes</taxon>
        <taxon>Kitasatosporales</taxon>
        <taxon>Streptomycetaceae</taxon>
        <taxon>Streptomyces</taxon>
    </lineage>
</organism>
<feature type="transmembrane region" description="Helical" evidence="2">
    <location>
        <begin position="45"/>
        <end position="65"/>
    </location>
</feature>
<feature type="transmembrane region" description="Helical" evidence="2">
    <location>
        <begin position="175"/>
        <end position="196"/>
    </location>
</feature>
<dbReference type="InterPro" id="IPR002656">
    <property type="entry name" value="Acyl_transf_3_dom"/>
</dbReference>
<reference evidence="5" key="1">
    <citation type="journal article" date="2019" name="Int. J. Syst. Evol. Microbiol.">
        <title>The Global Catalogue of Microorganisms (GCM) 10K type strain sequencing project: providing services to taxonomists for standard genome sequencing and annotation.</title>
        <authorList>
            <consortium name="The Broad Institute Genomics Platform"/>
            <consortium name="The Broad Institute Genome Sequencing Center for Infectious Disease"/>
            <person name="Wu L."/>
            <person name="Ma J."/>
        </authorList>
    </citation>
    <scope>NUCLEOTIDE SEQUENCE [LARGE SCALE GENOMIC DNA]</scope>
    <source>
        <strain evidence="5">JCM 16374</strain>
    </source>
</reference>
<feature type="transmembrane region" description="Helical" evidence="2">
    <location>
        <begin position="247"/>
        <end position="266"/>
    </location>
</feature>
<evidence type="ECO:0000256" key="1">
    <source>
        <dbReference type="SAM" id="MobiDB-lite"/>
    </source>
</evidence>
<dbReference type="InterPro" id="IPR050879">
    <property type="entry name" value="Acyltransferase_3"/>
</dbReference>
<dbReference type="Proteomes" id="UP001500994">
    <property type="component" value="Unassembled WGS sequence"/>
</dbReference>
<accession>A0ABP6F7S7</accession>